<keyword evidence="2" id="KW-1185">Reference proteome</keyword>
<gene>
    <name evidence="1" type="ORF">V2S66_19630</name>
</gene>
<sequence>MPSHQFCIYELRIRQLNKKDAFRDVASFTPSRADLLADLENFLENQMGTKGVSLDKGEHYIRLSRSSTKNRIIWPTVESGRFGSTGKVVDKDTGDDTYSIKDSDAPTYPMRQAFIVPTAGDRALWATEVVGHNSAITSLWNSFYDWFREKYDSERLTLERSPLQDTDAWKAFIDESELQEIKFVAHVSDSDGSVGVRAQEFISKSGRGTRLPKWWLGGALKKELPASTVFSISGIPEADEVHLEIERDGRSRRIVVGRDFPRFMYQLEDAGGVRPSDTVFREAVLSEAGASLDLMGVTRDTWQR</sequence>
<accession>A0ABU7PEE0</accession>
<reference evidence="1 2" key="1">
    <citation type="submission" date="2023-12" db="EMBL/GenBank/DDBJ databases">
        <title>Streptomyces sp. V4-01.</title>
        <authorList>
            <person name="Somphong A."/>
            <person name="Phongsopitanun W."/>
        </authorList>
    </citation>
    <scope>NUCLEOTIDE SEQUENCE [LARGE SCALE GENOMIC DNA]</scope>
    <source>
        <strain evidence="1 2">V4-01</strain>
    </source>
</reference>
<organism evidence="1 2">
    <name type="scientific">Actinacidiphila polyblastidii</name>
    <dbReference type="NCBI Taxonomy" id="3110430"/>
    <lineage>
        <taxon>Bacteria</taxon>
        <taxon>Bacillati</taxon>
        <taxon>Actinomycetota</taxon>
        <taxon>Actinomycetes</taxon>
        <taxon>Kitasatosporales</taxon>
        <taxon>Streptomycetaceae</taxon>
        <taxon>Actinacidiphila</taxon>
    </lineage>
</organism>
<evidence type="ECO:0000313" key="1">
    <source>
        <dbReference type="EMBL" id="MEE4544176.1"/>
    </source>
</evidence>
<dbReference type="EMBL" id="JAZEWV010000015">
    <property type="protein sequence ID" value="MEE4544176.1"/>
    <property type="molecule type" value="Genomic_DNA"/>
</dbReference>
<protein>
    <submittedName>
        <fullName evidence="1">Uncharacterized protein</fullName>
    </submittedName>
</protein>
<dbReference type="Proteomes" id="UP001344658">
    <property type="component" value="Unassembled WGS sequence"/>
</dbReference>
<comment type="caution">
    <text evidence="1">The sequence shown here is derived from an EMBL/GenBank/DDBJ whole genome shotgun (WGS) entry which is preliminary data.</text>
</comment>
<name>A0ABU7PEE0_9ACTN</name>
<proteinExistence type="predicted"/>
<evidence type="ECO:0000313" key="2">
    <source>
        <dbReference type="Proteomes" id="UP001344658"/>
    </source>
</evidence>
<dbReference type="RefSeq" id="WP_330797167.1">
    <property type="nucleotide sequence ID" value="NZ_JAZEWV010000015.1"/>
</dbReference>